<dbReference type="SMART" id="SM00148">
    <property type="entry name" value="PLCXc"/>
    <property type="match status" value="1"/>
</dbReference>
<dbReference type="SMART" id="SM00149">
    <property type="entry name" value="PLCYc"/>
    <property type="match status" value="1"/>
</dbReference>
<dbReference type="InterPro" id="IPR001452">
    <property type="entry name" value="SH3_domain"/>
</dbReference>
<dbReference type="GO" id="GO:0032587">
    <property type="term" value="C:ruffle membrane"/>
    <property type="evidence" value="ECO:0007669"/>
    <property type="project" value="TreeGrafter"/>
</dbReference>
<feature type="compositionally biased region" description="Polar residues" evidence="14">
    <location>
        <begin position="1394"/>
        <end position="1406"/>
    </location>
</feature>
<dbReference type="EC" id="3.1.4.11" evidence="2 13"/>
<dbReference type="InterPro" id="IPR035024">
    <property type="entry name" value="PLC-gamma_N-SH2"/>
</dbReference>
<keyword evidence="21" id="KW-1185">Reference proteome</keyword>
<dbReference type="GO" id="GO:0016042">
    <property type="term" value="P:lipid catabolic process"/>
    <property type="evidence" value="ECO:0007669"/>
    <property type="project" value="UniProtKB-KW"/>
</dbReference>
<evidence type="ECO:0000256" key="14">
    <source>
        <dbReference type="SAM" id="MobiDB-lite"/>
    </source>
</evidence>
<dbReference type="PROSITE" id="PS50001">
    <property type="entry name" value="SH2"/>
    <property type="match status" value="2"/>
</dbReference>
<evidence type="ECO:0000256" key="12">
    <source>
        <dbReference type="PROSITE-ProRule" id="PRU00192"/>
    </source>
</evidence>
<evidence type="ECO:0000259" key="19">
    <source>
        <dbReference type="PROSITE" id="PS50008"/>
    </source>
</evidence>
<evidence type="ECO:0000256" key="11">
    <source>
        <dbReference type="PROSITE-ProRule" id="PRU00191"/>
    </source>
</evidence>
<dbReference type="Pfam" id="PF00387">
    <property type="entry name" value="PI-PLC-Y"/>
    <property type="match status" value="1"/>
</dbReference>
<dbReference type="OrthoDB" id="269822at2759"/>
<dbReference type="FunFam" id="3.20.20.190:FF:000062">
    <property type="entry name" value="1-phosphatidylinositol 4,5-bisphosphate phosphodiesterase gamma"/>
    <property type="match status" value="1"/>
</dbReference>
<dbReference type="Gene3D" id="3.30.505.10">
    <property type="entry name" value="SH2 domain"/>
    <property type="match status" value="2"/>
</dbReference>
<dbReference type="Pfam" id="PF00388">
    <property type="entry name" value="PI-PLC-X"/>
    <property type="match status" value="1"/>
</dbReference>
<evidence type="ECO:0000256" key="5">
    <source>
        <dbReference type="ARBA" id="ARBA00022801"/>
    </source>
</evidence>
<feature type="domain" description="SH3" evidence="16">
    <location>
        <begin position="941"/>
        <end position="999"/>
    </location>
</feature>
<keyword evidence="9 13" id="KW-0443">Lipid metabolism</keyword>
<reference evidence="22" key="1">
    <citation type="submission" date="2016-06" db="UniProtKB">
        <authorList>
            <consortium name="WormBaseParasite"/>
        </authorList>
    </citation>
    <scope>IDENTIFICATION</scope>
</reference>
<evidence type="ECO:0000256" key="10">
    <source>
        <dbReference type="ARBA" id="ARBA00023224"/>
    </source>
</evidence>
<dbReference type="Gene3D" id="2.30.30.40">
    <property type="entry name" value="SH3 Domains"/>
    <property type="match status" value="1"/>
</dbReference>
<evidence type="ECO:0000313" key="22">
    <source>
        <dbReference type="WBParaSite" id="nOo.2.0.1.t02553-RA"/>
    </source>
</evidence>
<dbReference type="InterPro" id="IPR057061">
    <property type="entry name" value="PLCG_EF-hand_2"/>
</dbReference>
<dbReference type="Gene3D" id="3.20.20.190">
    <property type="entry name" value="Phosphatidylinositol (PI) phosphodiesterase"/>
    <property type="match status" value="2"/>
</dbReference>
<reference evidence="20 21" key="2">
    <citation type="submission" date="2018-08" db="EMBL/GenBank/DDBJ databases">
        <authorList>
            <person name="Laetsch R D."/>
            <person name="Stevens L."/>
            <person name="Kumar S."/>
            <person name="Blaxter L. M."/>
        </authorList>
    </citation>
    <scope>NUCLEOTIDE SEQUENCE [LARGE SCALE GENOMIC DNA]</scope>
</reference>
<evidence type="ECO:0000256" key="2">
    <source>
        <dbReference type="ARBA" id="ARBA00012368"/>
    </source>
</evidence>
<dbReference type="SMART" id="SM00239">
    <property type="entry name" value="C2"/>
    <property type="match status" value="1"/>
</dbReference>
<dbReference type="GO" id="GO:0048015">
    <property type="term" value="P:phosphatidylinositol-mediated signaling"/>
    <property type="evidence" value="ECO:0007669"/>
    <property type="project" value="TreeGrafter"/>
</dbReference>
<feature type="domain" description="PI-PLC Y-box" evidence="19">
    <location>
        <begin position="1092"/>
        <end position="1202"/>
    </location>
</feature>
<dbReference type="SUPFAM" id="SSF49562">
    <property type="entry name" value="C2 domain (Calcium/lipid-binding domain, CaLB)"/>
    <property type="match status" value="1"/>
</dbReference>
<evidence type="ECO:0000256" key="9">
    <source>
        <dbReference type="ARBA" id="ARBA00023098"/>
    </source>
</evidence>
<dbReference type="PROSITE" id="PS50007">
    <property type="entry name" value="PIPLC_X_DOMAIN"/>
    <property type="match status" value="1"/>
</dbReference>
<evidence type="ECO:0000259" key="17">
    <source>
        <dbReference type="PROSITE" id="PS50003"/>
    </source>
</evidence>
<evidence type="ECO:0000256" key="8">
    <source>
        <dbReference type="ARBA" id="ARBA00022999"/>
    </source>
</evidence>
<name>A0A182E3J6_ONCOC</name>
<dbReference type="InterPro" id="IPR011992">
    <property type="entry name" value="EF-hand-dom_pair"/>
</dbReference>
<dbReference type="InterPro" id="IPR000980">
    <property type="entry name" value="SH2"/>
</dbReference>
<feature type="domain" description="C2" evidence="18">
    <location>
        <begin position="1199"/>
        <end position="1330"/>
    </location>
</feature>
<accession>A0A182E3J6</accession>
<dbReference type="WBParaSite" id="nOo.2.0.1.t02553-RA">
    <property type="protein sequence ID" value="nOo.2.0.1.t02553-RA"/>
    <property type="gene ID" value="nOo.2.0.1.g02553"/>
</dbReference>
<dbReference type="InterPro" id="IPR036028">
    <property type="entry name" value="SH3-like_dom_sf"/>
</dbReference>
<evidence type="ECO:0000313" key="21">
    <source>
        <dbReference type="Proteomes" id="UP000271087"/>
    </source>
</evidence>
<dbReference type="InterPro" id="IPR017946">
    <property type="entry name" value="PLC-like_Pdiesterase_TIM-brl"/>
</dbReference>
<dbReference type="PANTHER" id="PTHR10336">
    <property type="entry name" value="PHOSPHOINOSITIDE-SPECIFIC PHOSPHOLIPASE C FAMILY PROTEIN"/>
    <property type="match status" value="1"/>
</dbReference>
<evidence type="ECO:0000256" key="6">
    <source>
        <dbReference type="ARBA" id="ARBA00022837"/>
    </source>
</evidence>
<dbReference type="PRINTS" id="PR00390">
    <property type="entry name" value="PHPHLIPASEC"/>
</dbReference>
<dbReference type="SUPFAM" id="SSF51695">
    <property type="entry name" value="PLC-like phosphodiesterases"/>
    <property type="match status" value="1"/>
</dbReference>
<dbReference type="Pfam" id="PF23583">
    <property type="entry name" value="EF_HAND_2_PLCG"/>
    <property type="match status" value="1"/>
</dbReference>
<dbReference type="EMBL" id="UYRW01000412">
    <property type="protein sequence ID" value="VDK66537.1"/>
    <property type="molecule type" value="Genomic_DNA"/>
</dbReference>
<evidence type="ECO:0000256" key="4">
    <source>
        <dbReference type="ARBA" id="ARBA00022737"/>
    </source>
</evidence>
<dbReference type="InterPro" id="IPR001849">
    <property type="entry name" value="PH_domain"/>
</dbReference>
<keyword evidence="4" id="KW-0677">Repeat</keyword>
<feature type="region of interest" description="Disordered" evidence="14">
    <location>
        <begin position="1394"/>
        <end position="1419"/>
    </location>
</feature>
<dbReference type="InterPro" id="IPR000909">
    <property type="entry name" value="PLipase_C_PInositol-sp_X_dom"/>
</dbReference>
<gene>
    <name evidence="20" type="ORF">NOO_LOCUS2553</name>
</gene>
<sequence length="1419" mass="163610">MTSCNNVNSIQNPYNASPIQNPYNVGSIQNPSTVSRYQDGYLEILDNIKGVRISLRLFPGIPRNTGVITITTHSFLLGHCPLMRFFPPHRSLRCIRIFEFIRFLRRQPALDIISDFDIVGERPRHVLGKRLKCILSADSVFLPQHSVLSSSLFTTSSLTASRSMEFEMEKVFHAMEMGHNVYKLLLLKRRDPIHKKLTYNRETRQLFLSRLDNSDKSFSKTLRLDLRIVKEVHTLDFKLKKIKISDKWEKDKEIKQYDAAKILVLSYATSFNLRNWILLFETEDLCRMWYQGVHYLMLDTISACHALLAERWLRKEFYNIAGYALENPCIALKHMKPFVQISLQFKETMYYDTFANAYRKLLHANSLFAEHFAAYSDDAAVVSFNNFFRFHKDKQNDEIGMLRERASDFLRRFLREWDPYRNVPEPVLSVTEFCDFLFSRENSLWNSVNENVIHDMNRPLSHYWIASSHNTYLTGDQLKSESSLDTYARALLMGCRCVELDCWDGQKRSSGEIEDIVIYHGYTMTTKINLRDVLYTIRHYAFINSEFPVILSIENNCSVPVQRLLAREIREILGDYLLTTPVSREETCLPSPAALKRKIILKHKKLPTESEDIASQQIDEDQEQDLLSLNFIRRGILSLKNAISDEWTTHLFILFPDRLCYMLEQCENNINNQEILRCQDSFGNAPDDENQDALTNLTSLGVLPEEMHITEEWFHGKTDRNMATMRLLEHKDKGNGLFLVRHSTIFIGDYSLSFLHNEKVHHCRIRTRMVKGERKYYFLENKQMDTLYELILHYTKEKLRTPNFSTTLLIPCPQPCPHLGMIWFCGKTDRNRAEKLLNTVRQDGAFLLRFSSSDKNVFVLSLRVDGEIWHYRLKRDGRIFVVNQTIFENLNQIVEYYSTREFFRGICLKYPVGENTVTDYTDAWFSIDRAPGCYMELKDIDKEVLVRAIEAYNGSLPNELSFPANAVINVLRKDGDCWRGKYGSHSGFFPSRCVVELETSDNQTNELGLYATIDLADSLVEEIPFEVAGRPFAFKIKRVSAHWNPSEYILAANSNEDREDWLNILLELTRTVADRNILIRTREKNLRIASELSDLVVYCQAVPFNSQFATQGNFYEMCSFSETKFEKLMGRGLVQFNSRQLSRIYPQGSRVTSTNYDPVPMWNAACHMVALNYQTGDRSMQLNQGKFMANGQCGYVLKPSYMIDEMFSPDAAEVVSTSCPIILTVHVIAGQHLSRKDRNRGICSPVVTVEIVGLPADSTITRTRAIASNGLNPVWNEKFSFKVYCPEIALLRLYVEDGDFMGPKMDPFIGQAVYPLDCIRTGFRSVTLRNQYSEELELSSLLVYLDMRRQNNEAEILNPHIALQAGRCLAGGLQKTSTSSGIFSARLNSTDQNDFTPPLSSSSLASNHVPIPMDSTSLE</sequence>
<feature type="domain" description="SH2" evidence="15">
    <location>
        <begin position="713"/>
        <end position="812"/>
    </location>
</feature>
<dbReference type="GO" id="GO:0051209">
    <property type="term" value="P:release of sequestered calcium ion into cytosol"/>
    <property type="evidence" value="ECO:0007669"/>
    <property type="project" value="TreeGrafter"/>
</dbReference>
<evidence type="ECO:0000259" key="18">
    <source>
        <dbReference type="PROSITE" id="PS50004"/>
    </source>
</evidence>
<dbReference type="InterPro" id="IPR001711">
    <property type="entry name" value="PLipase_C_Pinositol-sp_Y"/>
</dbReference>
<dbReference type="CDD" id="cd10341">
    <property type="entry name" value="SH2_N-SH2_PLC_gamma_like"/>
    <property type="match status" value="1"/>
</dbReference>
<dbReference type="GO" id="GO:0046488">
    <property type="term" value="P:phosphatidylinositol metabolic process"/>
    <property type="evidence" value="ECO:0007669"/>
    <property type="project" value="TreeGrafter"/>
</dbReference>
<feature type="domain" description="SH2" evidence="15">
    <location>
        <begin position="823"/>
        <end position="912"/>
    </location>
</feature>
<dbReference type="CDD" id="cd00275">
    <property type="entry name" value="C2_PLC_like"/>
    <property type="match status" value="1"/>
</dbReference>
<dbReference type="SUPFAM" id="SSF50729">
    <property type="entry name" value="PH domain-like"/>
    <property type="match status" value="1"/>
</dbReference>
<dbReference type="PROSITE" id="PS50002">
    <property type="entry name" value="SH3"/>
    <property type="match status" value="1"/>
</dbReference>
<dbReference type="GO" id="GO:0010634">
    <property type="term" value="P:positive regulation of epithelial cell migration"/>
    <property type="evidence" value="ECO:0007669"/>
    <property type="project" value="TreeGrafter"/>
</dbReference>
<evidence type="ECO:0000256" key="1">
    <source>
        <dbReference type="ARBA" id="ARBA00001913"/>
    </source>
</evidence>
<dbReference type="Pfam" id="PF00168">
    <property type="entry name" value="C2"/>
    <property type="match status" value="1"/>
</dbReference>
<dbReference type="InterPro" id="IPR056586">
    <property type="entry name" value="EF-hand_PLCG1"/>
</dbReference>
<dbReference type="STRING" id="42157.A0A182E3J6"/>
<dbReference type="SMART" id="SM00252">
    <property type="entry name" value="SH2"/>
    <property type="match status" value="2"/>
</dbReference>
<keyword evidence="6" id="KW-0106">Calcium</keyword>
<keyword evidence="10" id="KW-0807">Transducer</keyword>
<comment type="catalytic activity">
    <reaction evidence="13">
        <text>a 1,2-diacyl-sn-glycero-3-phospho-(1D-myo-inositol-4,5-bisphosphate) + H2O = 1D-myo-inositol 1,4,5-trisphosphate + a 1,2-diacyl-sn-glycerol + H(+)</text>
        <dbReference type="Rhea" id="RHEA:33179"/>
        <dbReference type="ChEBI" id="CHEBI:15377"/>
        <dbReference type="ChEBI" id="CHEBI:15378"/>
        <dbReference type="ChEBI" id="CHEBI:17815"/>
        <dbReference type="ChEBI" id="CHEBI:58456"/>
        <dbReference type="ChEBI" id="CHEBI:203600"/>
        <dbReference type="EC" id="3.1.4.11"/>
    </reaction>
</comment>
<dbReference type="SUPFAM" id="SSF55550">
    <property type="entry name" value="SH2 domain"/>
    <property type="match status" value="2"/>
</dbReference>
<keyword evidence="8 11" id="KW-0727">SH2 domain</keyword>
<dbReference type="PRINTS" id="PR00401">
    <property type="entry name" value="SH2DOMAIN"/>
</dbReference>
<dbReference type="Pfam" id="PF07653">
    <property type="entry name" value="SH3_2"/>
    <property type="match status" value="1"/>
</dbReference>
<protein>
    <recommendedName>
        <fullName evidence="2 13">Phosphoinositide phospholipase C</fullName>
        <ecNumber evidence="2 13">3.1.4.11</ecNumber>
    </recommendedName>
</protein>
<evidence type="ECO:0000256" key="3">
    <source>
        <dbReference type="ARBA" id="ARBA00022443"/>
    </source>
</evidence>
<feature type="domain" description="PH" evidence="17">
    <location>
        <begin position="1034"/>
        <end position="1070"/>
    </location>
</feature>
<dbReference type="SUPFAM" id="SSF50044">
    <property type="entry name" value="SH3-domain"/>
    <property type="match status" value="1"/>
</dbReference>
<dbReference type="Proteomes" id="UP000271087">
    <property type="component" value="Unassembled WGS sequence"/>
</dbReference>
<evidence type="ECO:0000256" key="7">
    <source>
        <dbReference type="ARBA" id="ARBA00022963"/>
    </source>
</evidence>
<dbReference type="Pfam" id="PF23329">
    <property type="entry name" value="EF_HAND_1_PLCG"/>
    <property type="match status" value="1"/>
</dbReference>
<dbReference type="Pfam" id="PF00017">
    <property type="entry name" value="SH2"/>
    <property type="match status" value="2"/>
</dbReference>
<organism evidence="22">
    <name type="scientific">Onchocerca ochengi</name>
    <name type="common">Filarial nematode worm</name>
    <dbReference type="NCBI Taxonomy" id="42157"/>
    <lineage>
        <taxon>Eukaryota</taxon>
        <taxon>Metazoa</taxon>
        <taxon>Ecdysozoa</taxon>
        <taxon>Nematoda</taxon>
        <taxon>Chromadorea</taxon>
        <taxon>Rhabditida</taxon>
        <taxon>Spirurina</taxon>
        <taxon>Spiruromorpha</taxon>
        <taxon>Filarioidea</taxon>
        <taxon>Onchocercidae</taxon>
        <taxon>Onchocerca</taxon>
    </lineage>
</organism>
<dbReference type="FunFam" id="3.30.505.10:FF:000011">
    <property type="entry name" value="1-phosphatidylinositol 4,5-bisphosphate phosphodiesterase gamma"/>
    <property type="match status" value="1"/>
</dbReference>
<dbReference type="InterPro" id="IPR000008">
    <property type="entry name" value="C2_dom"/>
</dbReference>
<evidence type="ECO:0000259" key="16">
    <source>
        <dbReference type="PROSITE" id="PS50002"/>
    </source>
</evidence>
<dbReference type="PROSITE" id="PS50008">
    <property type="entry name" value="PIPLC_Y_DOMAIN"/>
    <property type="match status" value="1"/>
</dbReference>
<dbReference type="Gene3D" id="2.60.40.150">
    <property type="entry name" value="C2 domain"/>
    <property type="match status" value="1"/>
</dbReference>
<keyword evidence="5 13" id="KW-0378">Hydrolase</keyword>
<comment type="cofactor">
    <cofactor evidence="1">
        <name>Ca(2+)</name>
        <dbReference type="ChEBI" id="CHEBI:29108"/>
    </cofactor>
</comment>
<dbReference type="PROSITE" id="PS50004">
    <property type="entry name" value="C2"/>
    <property type="match status" value="1"/>
</dbReference>
<dbReference type="SUPFAM" id="SSF47473">
    <property type="entry name" value="EF-hand"/>
    <property type="match status" value="1"/>
</dbReference>
<proteinExistence type="predicted"/>
<dbReference type="InterPro" id="IPR035892">
    <property type="entry name" value="C2_domain_sf"/>
</dbReference>
<keyword evidence="7 13" id="KW-0442">Lipid degradation</keyword>
<evidence type="ECO:0000259" key="15">
    <source>
        <dbReference type="PROSITE" id="PS50001"/>
    </source>
</evidence>
<dbReference type="SMART" id="SM00326">
    <property type="entry name" value="SH3"/>
    <property type="match status" value="1"/>
</dbReference>
<evidence type="ECO:0000256" key="13">
    <source>
        <dbReference type="RuleBase" id="RU361133"/>
    </source>
</evidence>
<dbReference type="PANTHER" id="PTHR10336:SF159">
    <property type="entry name" value="1-PHOSPHATIDYLINOSITOL 4,5-BISPHOSPHATE PHOSPHODIESTERASE GAMMA"/>
    <property type="match status" value="1"/>
</dbReference>
<evidence type="ECO:0000313" key="20">
    <source>
        <dbReference type="EMBL" id="VDK66537.1"/>
    </source>
</evidence>
<dbReference type="InterPro" id="IPR036860">
    <property type="entry name" value="SH2_dom_sf"/>
</dbReference>
<dbReference type="InterPro" id="IPR001192">
    <property type="entry name" value="PI-PLC_fam"/>
</dbReference>
<keyword evidence="3 12" id="KW-0728">SH3 domain</keyword>
<dbReference type="PROSITE" id="PS50003">
    <property type="entry name" value="PH_DOMAIN"/>
    <property type="match status" value="1"/>
</dbReference>
<dbReference type="GO" id="GO:0004435">
    <property type="term" value="F:phosphatidylinositol-4,5-bisphosphate phospholipase C activity"/>
    <property type="evidence" value="ECO:0007669"/>
    <property type="project" value="UniProtKB-EC"/>
</dbReference>